<gene>
    <name evidence="1" type="ORF">PISMIDRAFT_671621</name>
</gene>
<feature type="non-terminal residue" evidence="1">
    <location>
        <position position="144"/>
    </location>
</feature>
<dbReference type="AlphaFoldDB" id="A0A0D0ACA4"/>
<protein>
    <submittedName>
        <fullName evidence="1">Uncharacterized protein</fullName>
    </submittedName>
</protein>
<evidence type="ECO:0000313" key="1">
    <source>
        <dbReference type="EMBL" id="KIK29683.1"/>
    </source>
</evidence>
<proteinExistence type="predicted"/>
<dbReference type="EMBL" id="KN833688">
    <property type="protein sequence ID" value="KIK29683.1"/>
    <property type="molecule type" value="Genomic_DNA"/>
</dbReference>
<accession>A0A0D0ACA4</accession>
<evidence type="ECO:0000313" key="2">
    <source>
        <dbReference type="Proteomes" id="UP000054018"/>
    </source>
</evidence>
<name>A0A0D0ACA4_9AGAM</name>
<reference evidence="1 2" key="1">
    <citation type="submission" date="2014-04" db="EMBL/GenBank/DDBJ databases">
        <authorList>
            <consortium name="DOE Joint Genome Institute"/>
            <person name="Kuo A."/>
            <person name="Kohler A."/>
            <person name="Costa M.D."/>
            <person name="Nagy L.G."/>
            <person name="Floudas D."/>
            <person name="Copeland A."/>
            <person name="Barry K.W."/>
            <person name="Cichocki N."/>
            <person name="Veneault-Fourrey C."/>
            <person name="LaButti K."/>
            <person name="Lindquist E.A."/>
            <person name="Lipzen A."/>
            <person name="Lundell T."/>
            <person name="Morin E."/>
            <person name="Murat C."/>
            <person name="Sun H."/>
            <person name="Tunlid A."/>
            <person name="Henrissat B."/>
            <person name="Grigoriev I.V."/>
            <person name="Hibbett D.S."/>
            <person name="Martin F."/>
            <person name="Nordberg H.P."/>
            <person name="Cantor M.N."/>
            <person name="Hua S.X."/>
        </authorList>
    </citation>
    <scope>NUCLEOTIDE SEQUENCE [LARGE SCALE GENOMIC DNA]</scope>
    <source>
        <strain evidence="1 2">441</strain>
    </source>
</reference>
<dbReference type="Proteomes" id="UP000054018">
    <property type="component" value="Unassembled WGS sequence"/>
</dbReference>
<feature type="non-terminal residue" evidence="1">
    <location>
        <position position="1"/>
    </location>
</feature>
<dbReference type="HOGENOM" id="CLU_1801102_0_0_1"/>
<sequence>DTLPPSSSHLSACNPPPVPCLLNFTTTTTTMTQTSSPSSTTTHPSAAIVAGAVLMLPIALSAEPISTASSVLFISALSVHPQCPMLYYHIPRINARPTTICIVSSSTHSHTMHRLASVVIRIVPPSPRYHFVTECNPARADSLL</sequence>
<organism evidence="1 2">
    <name type="scientific">Pisolithus microcarpus 441</name>
    <dbReference type="NCBI Taxonomy" id="765257"/>
    <lineage>
        <taxon>Eukaryota</taxon>
        <taxon>Fungi</taxon>
        <taxon>Dikarya</taxon>
        <taxon>Basidiomycota</taxon>
        <taxon>Agaricomycotina</taxon>
        <taxon>Agaricomycetes</taxon>
        <taxon>Agaricomycetidae</taxon>
        <taxon>Boletales</taxon>
        <taxon>Sclerodermatineae</taxon>
        <taxon>Pisolithaceae</taxon>
        <taxon>Pisolithus</taxon>
    </lineage>
</organism>
<keyword evidence="2" id="KW-1185">Reference proteome</keyword>
<reference evidence="2" key="2">
    <citation type="submission" date="2015-01" db="EMBL/GenBank/DDBJ databases">
        <title>Evolutionary Origins and Diversification of the Mycorrhizal Mutualists.</title>
        <authorList>
            <consortium name="DOE Joint Genome Institute"/>
            <consortium name="Mycorrhizal Genomics Consortium"/>
            <person name="Kohler A."/>
            <person name="Kuo A."/>
            <person name="Nagy L.G."/>
            <person name="Floudas D."/>
            <person name="Copeland A."/>
            <person name="Barry K.W."/>
            <person name="Cichocki N."/>
            <person name="Veneault-Fourrey C."/>
            <person name="LaButti K."/>
            <person name="Lindquist E.A."/>
            <person name="Lipzen A."/>
            <person name="Lundell T."/>
            <person name="Morin E."/>
            <person name="Murat C."/>
            <person name="Riley R."/>
            <person name="Ohm R."/>
            <person name="Sun H."/>
            <person name="Tunlid A."/>
            <person name="Henrissat B."/>
            <person name="Grigoriev I.V."/>
            <person name="Hibbett D.S."/>
            <person name="Martin F."/>
        </authorList>
    </citation>
    <scope>NUCLEOTIDE SEQUENCE [LARGE SCALE GENOMIC DNA]</scope>
    <source>
        <strain evidence="2">441</strain>
    </source>
</reference>